<evidence type="ECO:0000313" key="2">
    <source>
        <dbReference type="Proteomes" id="UP000001431"/>
    </source>
</evidence>
<dbReference type="NCBIfam" id="NF011470">
    <property type="entry name" value="PRK14887.1"/>
    <property type="match status" value="1"/>
</dbReference>
<proteinExistence type="predicted"/>
<dbReference type="STRING" id="410359.Pcal_1175"/>
<dbReference type="HOGENOM" id="CLU_191159_0_0_2"/>
<dbReference type="OrthoDB" id="27208at2157"/>
<dbReference type="Proteomes" id="UP000001431">
    <property type="component" value="Chromosome"/>
</dbReference>
<reference evidence="1" key="1">
    <citation type="submission" date="2007-02" db="EMBL/GenBank/DDBJ databases">
        <title>Complete sequence of Pyrobaculum calidifontis JCM 11548.</title>
        <authorList>
            <consortium name="US DOE Joint Genome Institute"/>
            <person name="Copeland A."/>
            <person name="Lucas S."/>
            <person name="Lapidus A."/>
            <person name="Barry K."/>
            <person name="Glavina del Rio T."/>
            <person name="Dalin E."/>
            <person name="Tice H."/>
            <person name="Pitluck S."/>
            <person name="Chain P."/>
            <person name="Malfatti S."/>
            <person name="Shin M."/>
            <person name="Vergez L."/>
            <person name="Schmutz J."/>
            <person name="Larimer F."/>
            <person name="Land M."/>
            <person name="Hauser L."/>
            <person name="Kyrpides N."/>
            <person name="Mikhailova N."/>
            <person name="Cozen A.E."/>
            <person name="Fitz-Gibbon S.T."/>
            <person name="House C.H."/>
            <person name="Saltikov C."/>
            <person name="Lowe T.M."/>
            <person name="Richardson P."/>
        </authorList>
    </citation>
    <scope>NUCLEOTIDE SEQUENCE [LARGE SCALE GENOMIC DNA]</scope>
    <source>
        <strain evidence="1">JCM 11548</strain>
    </source>
</reference>
<dbReference type="AlphaFoldDB" id="A3MVD3"/>
<protein>
    <recommendedName>
        <fullName evidence="3">KEOPS complex Pcc1-like subunit</fullName>
    </recommendedName>
</protein>
<organism evidence="1 2">
    <name type="scientific">Pyrobaculum calidifontis (strain DSM 21063 / JCM 11548 / VA1)</name>
    <dbReference type="NCBI Taxonomy" id="410359"/>
    <lineage>
        <taxon>Archaea</taxon>
        <taxon>Thermoproteota</taxon>
        <taxon>Thermoprotei</taxon>
        <taxon>Thermoproteales</taxon>
        <taxon>Thermoproteaceae</taxon>
        <taxon>Pyrobaculum</taxon>
    </lineage>
</organism>
<name>A3MVD3_PYRCJ</name>
<dbReference type="RefSeq" id="WP_011849858.1">
    <property type="nucleotide sequence ID" value="NC_009073.1"/>
</dbReference>
<dbReference type="eggNOG" id="arCOG01354">
    <property type="taxonomic scope" value="Archaea"/>
</dbReference>
<dbReference type="EMBL" id="CP000561">
    <property type="protein sequence ID" value="ABO08600.1"/>
    <property type="molecule type" value="Genomic_DNA"/>
</dbReference>
<evidence type="ECO:0008006" key="3">
    <source>
        <dbReference type="Google" id="ProtNLM"/>
    </source>
</evidence>
<dbReference type="KEGG" id="pcl:Pcal_1175"/>
<sequence>MRRLRSRIETPLSCEYIEAVRPDDVELPRGMEIRHLCVDGRWHIEVVYVVESPEDILTLKNTLDDVVRALQLVEKINLQ</sequence>
<evidence type="ECO:0000313" key="1">
    <source>
        <dbReference type="EMBL" id="ABO08600.1"/>
    </source>
</evidence>
<gene>
    <name evidence="1" type="ordered locus">Pcal_1175</name>
</gene>
<accession>A3MVD3</accession>
<keyword evidence="2" id="KW-1185">Reference proteome</keyword>
<dbReference type="GeneID" id="4909784"/>